<sequence length="76" mass="7968">MQHITDDIVGKHVVGPDGERIGKVTGVEDGKAMLKGETGVSAEMQDALSGEDDETLSVSADQVVEVTDDEVRVSSP</sequence>
<protein>
    <recommendedName>
        <fullName evidence="3">DUF2171 domain-containing protein</fullName>
    </recommendedName>
</protein>
<dbReference type="RefSeq" id="WP_310927311.1">
    <property type="nucleotide sequence ID" value="NZ_JAMQOQ010000001.1"/>
</dbReference>
<name>A0ABU2FY88_9EURY</name>
<comment type="caution">
    <text evidence="1">The sequence shown here is derived from an EMBL/GenBank/DDBJ whole genome shotgun (WGS) entry which is preliminary data.</text>
</comment>
<reference evidence="1 2" key="1">
    <citation type="submission" date="2022-06" db="EMBL/GenBank/DDBJ databases">
        <title>Halogeometricum sp. a new haloarchaeum isolate from saline soil.</title>
        <authorList>
            <person name="Strakova D."/>
            <person name="Galisteo C."/>
            <person name="Sanchez-Porro C."/>
            <person name="Ventosa A."/>
        </authorList>
    </citation>
    <scope>NUCLEOTIDE SEQUENCE [LARGE SCALE GENOMIC DNA]</scope>
    <source>
        <strain evidence="2">S3BR25-2</strain>
    </source>
</reference>
<dbReference type="Proteomes" id="UP001254813">
    <property type="component" value="Unassembled WGS sequence"/>
</dbReference>
<evidence type="ECO:0000313" key="1">
    <source>
        <dbReference type="EMBL" id="MDS0293500.1"/>
    </source>
</evidence>
<organism evidence="1 2">
    <name type="scientific">Halogeometricum luteum</name>
    <dbReference type="NCBI Taxonomy" id="2950537"/>
    <lineage>
        <taxon>Archaea</taxon>
        <taxon>Methanobacteriati</taxon>
        <taxon>Methanobacteriota</taxon>
        <taxon>Stenosarchaea group</taxon>
        <taxon>Halobacteria</taxon>
        <taxon>Halobacteriales</taxon>
        <taxon>Haloferacaceae</taxon>
        <taxon>Halogeometricum</taxon>
    </lineage>
</organism>
<dbReference type="InterPro" id="IPR011033">
    <property type="entry name" value="PRC_barrel-like_sf"/>
</dbReference>
<dbReference type="SUPFAM" id="SSF50346">
    <property type="entry name" value="PRC-barrel domain"/>
    <property type="match status" value="1"/>
</dbReference>
<keyword evidence="2" id="KW-1185">Reference proteome</keyword>
<dbReference type="EMBL" id="JAMQOQ010000001">
    <property type="protein sequence ID" value="MDS0293500.1"/>
    <property type="molecule type" value="Genomic_DNA"/>
</dbReference>
<evidence type="ECO:0008006" key="3">
    <source>
        <dbReference type="Google" id="ProtNLM"/>
    </source>
</evidence>
<proteinExistence type="predicted"/>
<evidence type="ECO:0000313" key="2">
    <source>
        <dbReference type="Proteomes" id="UP001254813"/>
    </source>
</evidence>
<gene>
    <name evidence="1" type="ORF">NDI79_04840</name>
</gene>
<accession>A0ABU2FY88</accession>